<sequence>VELCPLVLVVSGTVPPCAGGQWNFAPLCWWSVELCSLVLVVSGTLPPCAGRQWNFAPLCWWPVEALLLCFSCKAKDVNVWVVFSKLKPQYSGLIECWHF</sequence>
<protein>
    <submittedName>
        <fullName evidence="2">Uncharacterized protein</fullName>
    </submittedName>
</protein>
<keyword evidence="1" id="KW-0732">Signal</keyword>
<accession>A0ABN9FV93</accession>
<comment type="caution">
    <text evidence="2">The sequence shown here is derived from an EMBL/GenBank/DDBJ whole genome shotgun (WGS) entry which is preliminary data.</text>
</comment>
<evidence type="ECO:0000313" key="2">
    <source>
        <dbReference type="EMBL" id="CAI9600413.1"/>
    </source>
</evidence>
<proteinExistence type="predicted"/>
<name>A0ABN9FV93_9NEOB</name>
<evidence type="ECO:0000256" key="1">
    <source>
        <dbReference type="SAM" id="SignalP"/>
    </source>
</evidence>
<evidence type="ECO:0000313" key="3">
    <source>
        <dbReference type="Proteomes" id="UP001162483"/>
    </source>
</evidence>
<gene>
    <name evidence="2" type="ORF">SPARVUS_LOCUS12736820</name>
</gene>
<dbReference type="Proteomes" id="UP001162483">
    <property type="component" value="Unassembled WGS sequence"/>
</dbReference>
<feature type="non-terminal residue" evidence="2">
    <location>
        <position position="99"/>
    </location>
</feature>
<reference evidence="2" key="1">
    <citation type="submission" date="2023-05" db="EMBL/GenBank/DDBJ databases">
        <authorList>
            <person name="Stuckert A."/>
        </authorList>
    </citation>
    <scope>NUCLEOTIDE SEQUENCE</scope>
</reference>
<organism evidence="2 3">
    <name type="scientific">Staurois parvus</name>
    <dbReference type="NCBI Taxonomy" id="386267"/>
    <lineage>
        <taxon>Eukaryota</taxon>
        <taxon>Metazoa</taxon>
        <taxon>Chordata</taxon>
        <taxon>Craniata</taxon>
        <taxon>Vertebrata</taxon>
        <taxon>Euteleostomi</taxon>
        <taxon>Amphibia</taxon>
        <taxon>Batrachia</taxon>
        <taxon>Anura</taxon>
        <taxon>Neobatrachia</taxon>
        <taxon>Ranoidea</taxon>
        <taxon>Ranidae</taxon>
        <taxon>Staurois</taxon>
    </lineage>
</organism>
<feature type="signal peptide" evidence="1">
    <location>
        <begin position="1"/>
        <end position="19"/>
    </location>
</feature>
<feature type="non-terminal residue" evidence="2">
    <location>
        <position position="1"/>
    </location>
</feature>
<feature type="chain" id="PRO_5045550310" evidence="1">
    <location>
        <begin position="20"/>
        <end position="99"/>
    </location>
</feature>
<dbReference type="EMBL" id="CATNWA010017426">
    <property type="protein sequence ID" value="CAI9600413.1"/>
    <property type="molecule type" value="Genomic_DNA"/>
</dbReference>
<keyword evidence="3" id="KW-1185">Reference proteome</keyword>